<dbReference type="PANTHER" id="PTHR22807">
    <property type="entry name" value="NOP2 YEAST -RELATED NOL1/NOP2/FMU SUN DOMAIN-CONTAINING"/>
    <property type="match status" value="1"/>
</dbReference>
<dbReference type="Pfam" id="PF01189">
    <property type="entry name" value="Methyltr_RsmB-F"/>
    <property type="match status" value="1"/>
</dbReference>
<name>A0A2J8XV80_PONAB</name>
<dbReference type="GO" id="GO:0003723">
    <property type="term" value="F:RNA binding"/>
    <property type="evidence" value="ECO:0007669"/>
    <property type="project" value="UniProtKB-UniRule"/>
</dbReference>
<keyword evidence="2" id="KW-0698">rRNA processing</keyword>
<protein>
    <recommendedName>
        <fullName evidence="10">28S rRNA (cytosine-C(5))-methyltransferase</fullName>
    </recommendedName>
    <alternativeName>
        <fullName evidence="11">NOL1/NOP2/Sun domain family member 5</fullName>
    </alternativeName>
</protein>
<dbReference type="PRINTS" id="PR02008">
    <property type="entry name" value="RCMTFAMILY"/>
</dbReference>
<accession>A0A2J8XV80</accession>
<feature type="binding site" evidence="12">
    <location>
        <position position="220"/>
    </location>
    <ligand>
        <name>S-adenosyl-L-methionine</name>
        <dbReference type="ChEBI" id="CHEBI:59789"/>
    </ligand>
</feature>
<evidence type="ECO:0000256" key="10">
    <source>
        <dbReference type="ARBA" id="ARBA00069641"/>
    </source>
</evidence>
<keyword evidence="6 12" id="KW-0949">S-adenosyl-L-methionine</keyword>
<evidence type="ECO:0000256" key="12">
    <source>
        <dbReference type="PROSITE-ProRule" id="PRU01023"/>
    </source>
</evidence>
<dbReference type="InterPro" id="IPR001678">
    <property type="entry name" value="MeTrfase_RsmB-F_NOP2_dom"/>
</dbReference>
<dbReference type="InterPro" id="IPR048889">
    <property type="entry name" value="NSUN5_RCM1_N"/>
</dbReference>
<reference evidence="14" key="1">
    <citation type="submission" date="2017-12" db="EMBL/GenBank/DDBJ databases">
        <title>High-resolution comparative analysis of great ape genomes.</title>
        <authorList>
            <person name="Pollen A."/>
            <person name="Hastie A."/>
            <person name="Hormozdiari F."/>
            <person name="Dougherty M."/>
            <person name="Liu R."/>
            <person name="Chaisson M."/>
            <person name="Hoppe E."/>
            <person name="Hill C."/>
            <person name="Pang A."/>
            <person name="Hillier L."/>
            <person name="Baker C."/>
            <person name="Armstrong J."/>
            <person name="Shendure J."/>
            <person name="Paten B."/>
            <person name="Wilson R."/>
            <person name="Chao H."/>
            <person name="Schneider V."/>
            <person name="Ventura M."/>
            <person name="Kronenberg Z."/>
            <person name="Murali S."/>
            <person name="Gordon D."/>
            <person name="Cantsilieris S."/>
            <person name="Munson K."/>
            <person name="Nelson B."/>
            <person name="Raja A."/>
            <person name="Underwood J."/>
            <person name="Diekhans M."/>
            <person name="Fiddes I."/>
            <person name="Haussler D."/>
            <person name="Eichler E."/>
        </authorList>
    </citation>
    <scope>NUCLEOTIDE SEQUENCE [LARGE SCALE GENOMIC DNA]</scope>
    <source>
        <strain evidence="14">Susie</strain>
    </source>
</reference>
<feature type="domain" description="SAM-dependent MTase RsmB/NOP-type" evidence="13">
    <location>
        <begin position="88"/>
        <end position="387"/>
    </location>
</feature>
<dbReference type="FunFam" id="3.30.70.1170:FF:000004">
    <property type="entry name" value="probable 28S rRNA (Cytosine-C(5))-methyltransferase isoform X2"/>
    <property type="match status" value="1"/>
</dbReference>
<keyword evidence="8" id="KW-0007">Acetylation</keyword>
<evidence type="ECO:0000256" key="7">
    <source>
        <dbReference type="ARBA" id="ARBA00022884"/>
    </source>
</evidence>
<dbReference type="GO" id="GO:0009383">
    <property type="term" value="F:rRNA (cytosine-C5-)-methyltransferase activity"/>
    <property type="evidence" value="ECO:0007669"/>
    <property type="project" value="UniProtKB-ARBA"/>
</dbReference>
<evidence type="ECO:0000256" key="1">
    <source>
        <dbReference type="ARBA" id="ARBA00004604"/>
    </source>
</evidence>
<feature type="active site" description="Nucleophile" evidence="12">
    <location>
        <position position="321"/>
    </location>
</feature>
<evidence type="ECO:0000256" key="9">
    <source>
        <dbReference type="ARBA" id="ARBA00023242"/>
    </source>
</evidence>
<dbReference type="InterPro" id="IPR049560">
    <property type="entry name" value="MeTrfase_RsmB-F_NOP2_cat"/>
</dbReference>
<dbReference type="EMBL" id="NDHI03003309">
    <property type="protein sequence ID" value="PNJ85888.1"/>
    <property type="molecule type" value="Genomic_DNA"/>
</dbReference>
<evidence type="ECO:0000256" key="8">
    <source>
        <dbReference type="ARBA" id="ARBA00022990"/>
    </source>
</evidence>
<comment type="similarity">
    <text evidence="12">Belongs to the class I-like SAM-binding methyltransferase superfamily. RsmB/NOP family.</text>
</comment>
<dbReference type="SUPFAM" id="SSF53335">
    <property type="entry name" value="S-adenosyl-L-methionine-dependent methyltransferases"/>
    <property type="match status" value="1"/>
</dbReference>
<proteinExistence type="inferred from homology"/>
<evidence type="ECO:0000256" key="11">
    <source>
        <dbReference type="ARBA" id="ARBA00076890"/>
    </source>
</evidence>
<dbReference type="InterPro" id="IPR023267">
    <property type="entry name" value="RCMT"/>
</dbReference>
<dbReference type="Gene3D" id="3.30.70.1170">
    <property type="entry name" value="Sun protein, domain 3"/>
    <property type="match status" value="1"/>
</dbReference>
<dbReference type="Pfam" id="PF21148">
    <property type="entry name" value="NSUN5_fdxn-like"/>
    <property type="match status" value="1"/>
</dbReference>
<comment type="subcellular location">
    <subcellularLocation>
        <location evidence="1">Nucleus</location>
        <location evidence="1">Nucleolus</location>
    </subcellularLocation>
</comment>
<dbReference type="GO" id="GO:0070475">
    <property type="term" value="P:rRNA base methylation"/>
    <property type="evidence" value="ECO:0007669"/>
    <property type="project" value="UniProtKB-ARBA"/>
</dbReference>
<comment type="caution">
    <text evidence="14">The sequence shown here is derived from an EMBL/GenBank/DDBJ whole genome shotgun (WGS) entry which is preliminary data.</text>
</comment>
<keyword evidence="9" id="KW-0539">Nucleus</keyword>
<evidence type="ECO:0000313" key="14">
    <source>
        <dbReference type="EMBL" id="PNJ85888.1"/>
    </source>
</evidence>
<dbReference type="InterPro" id="IPR049561">
    <property type="entry name" value="NSUN5_7_fdxn-like"/>
</dbReference>
<feature type="binding site" evidence="12">
    <location>
        <position position="247"/>
    </location>
    <ligand>
        <name>S-adenosyl-L-methionine</name>
        <dbReference type="ChEBI" id="CHEBI:59789"/>
    </ligand>
</feature>
<gene>
    <name evidence="14" type="ORF">CR201_G0040384</name>
</gene>
<keyword evidence="3" id="KW-0597">Phosphoprotein</keyword>
<evidence type="ECO:0000256" key="2">
    <source>
        <dbReference type="ARBA" id="ARBA00022552"/>
    </source>
</evidence>
<organism evidence="14">
    <name type="scientific">Pongo abelii</name>
    <name type="common">Sumatran orangutan</name>
    <name type="synonym">Pongo pygmaeus abelii</name>
    <dbReference type="NCBI Taxonomy" id="9601"/>
    <lineage>
        <taxon>Eukaryota</taxon>
        <taxon>Metazoa</taxon>
        <taxon>Chordata</taxon>
        <taxon>Craniata</taxon>
        <taxon>Vertebrata</taxon>
        <taxon>Euteleostomi</taxon>
        <taxon>Mammalia</taxon>
        <taxon>Eutheria</taxon>
        <taxon>Euarchontoglires</taxon>
        <taxon>Primates</taxon>
        <taxon>Haplorrhini</taxon>
        <taxon>Catarrhini</taxon>
        <taxon>Hominidae</taxon>
        <taxon>Pongo</taxon>
    </lineage>
</organism>
<sequence length="391" mass="42482">MGLYAAAAGVLAGVESRQGSIKGLVYSSNFQNVKQLYALVCETQRYSAVLDAVIASAGLLRAEKKLRPHLAKVHRGVSRNEDLLEVGSRPGPASQLPRFVRVNTLKTCSDDVVDYFKRQGFSYQGRASSLDDFRALKGKHFLLDPLMPELLVFPAQTDLHEHPLYRAGHLILQDRASCLPAMLLDPPPGSHVIDACAAPGNKTSHLAALLKNQGKIFAFDLDAKRLASMATLLARAGVSCCELAEEDFLAVSPSDPRYHEVHYILLDPSCSGSGMPSRQLEEPGAGTPSPARLHALAGFQQRALCHALTFPSLQRLVYSTCSLCREENEDVVRDALQQNPGAFRLAPALPAWPHRGLSTFPGAEHCLRASPETTLSGGFFVAVIERVEVPR</sequence>
<dbReference type="CDD" id="cd02440">
    <property type="entry name" value="AdoMet_MTases"/>
    <property type="match status" value="1"/>
</dbReference>
<dbReference type="Gene3D" id="3.40.50.150">
    <property type="entry name" value="Vaccinia Virus protein VP39"/>
    <property type="match status" value="1"/>
</dbReference>
<dbReference type="PROSITE" id="PS51686">
    <property type="entry name" value="SAM_MT_RSMB_NOP"/>
    <property type="match status" value="1"/>
</dbReference>
<dbReference type="Pfam" id="PF21153">
    <property type="entry name" value="NSUN5_N"/>
    <property type="match status" value="1"/>
</dbReference>
<keyword evidence="4 12" id="KW-0489">Methyltransferase</keyword>
<feature type="binding site" evidence="12">
    <location>
        <begin position="196"/>
        <end position="202"/>
    </location>
    <ligand>
        <name>S-adenosyl-L-methionine</name>
        <dbReference type="ChEBI" id="CHEBI:59789"/>
    </ligand>
</feature>
<dbReference type="GO" id="GO:0005730">
    <property type="term" value="C:nucleolus"/>
    <property type="evidence" value="ECO:0007669"/>
    <property type="project" value="UniProtKB-SubCell"/>
</dbReference>
<dbReference type="InterPro" id="IPR029063">
    <property type="entry name" value="SAM-dependent_MTases_sf"/>
</dbReference>
<dbReference type="FunFam" id="3.40.50.150:FF:000139">
    <property type="entry name" value="probable 28S rRNA (Cytosine-C(5))-methyltransferase isoform X2"/>
    <property type="match status" value="1"/>
</dbReference>
<evidence type="ECO:0000256" key="4">
    <source>
        <dbReference type="ARBA" id="ARBA00022603"/>
    </source>
</evidence>
<keyword evidence="7 12" id="KW-0694">RNA-binding</keyword>
<evidence type="ECO:0000256" key="3">
    <source>
        <dbReference type="ARBA" id="ARBA00022553"/>
    </source>
</evidence>
<keyword evidence="5 12" id="KW-0808">Transferase</keyword>
<evidence type="ECO:0000256" key="5">
    <source>
        <dbReference type="ARBA" id="ARBA00022679"/>
    </source>
</evidence>
<dbReference type="AlphaFoldDB" id="A0A2J8XV80"/>
<dbReference type="PANTHER" id="PTHR22807:SF4">
    <property type="entry name" value="28S RRNA (CYTOSINE-C(5))-METHYLTRANSFERASE"/>
    <property type="match status" value="1"/>
</dbReference>
<feature type="binding site" evidence="12">
    <location>
        <position position="267"/>
    </location>
    <ligand>
        <name>S-adenosyl-L-methionine</name>
        <dbReference type="ChEBI" id="CHEBI:59789"/>
    </ligand>
</feature>
<evidence type="ECO:0000256" key="6">
    <source>
        <dbReference type="ARBA" id="ARBA00022691"/>
    </source>
</evidence>
<evidence type="ECO:0000259" key="13">
    <source>
        <dbReference type="PROSITE" id="PS51686"/>
    </source>
</evidence>